<gene>
    <name evidence="1" type="ORF">SAMN05444921_10922</name>
</gene>
<organism evidence="1 2">
    <name type="scientific">Streptomyces wuyuanensis</name>
    <dbReference type="NCBI Taxonomy" id="1196353"/>
    <lineage>
        <taxon>Bacteria</taxon>
        <taxon>Bacillati</taxon>
        <taxon>Actinomycetota</taxon>
        <taxon>Actinomycetes</taxon>
        <taxon>Kitasatosporales</taxon>
        <taxon>Streptomycetaceae</taxon>
        <taxon>Streptomyces</taxon>
    </lineage>
</organism>
<proteinExistence type="predicted"/>
<reference evidence="2" key="1">
    <citation type="submission" date="2016-10" db="EMBL/GenBank/DDBJ databases">
        <authorList>
            <person name="Varghese N."/>
            <person name="Submissions S."/>
        </authorList>
    </citation>
    <scope>NUCLEOTIDE SEQUENCE [LARGE SCALE GENOMIC DNA]</scope>
    <source>
        <strain evidence="2">CGMCC 4.7042</strain>
    </source>
</reference>
<dbReference type="OrthoDB" id="5114877at2"/>
<dbReference type="Proteomes" id="UP000199063">
    <property type="component" value="Unassembled WGS sequence"/>
</dbReference>
<evidence type="ECO:0000313" key="2">
    <source>
        <dbReference type="Proteomes" id="UP000199063"/>
    </source>
</evidence>
<dbReference type="RefSeq" id="WP_143041495.1">
    <property type="nucleotide sequence ID" value="NZ_FNHI01000009.1"/>
</dbReference>
<accession>A0A1G9TPC1</accession>
<keyword evidence="2" id="KW-1185">Reference proteome</keyword>
<evidence type="ECO:0008006" key="3">
    <source>
        <dbReference type="Google" id="ProtNLM"/>
    </source>
</evidence>
<dbReference type="GeneID" id="40830262"/>
<protein>
    <recommendedName>
        <fullName evidence="3">Lipoprotein</fullName>
    </recommendedName>
</protein>
<name>A0A1G9TPC1_9ACTN</name>
<sequence>MTSVPRCSSKDRDRVVALALAAVAVAVFAWGTGALHWPFSTDRIGGRLEELAGRAGCHATLEAEEAGHRLASCADGDARYVLVTFTTTRDRNEWIADTLPDGTTYLAGTRWVAYGTPATVRTLRDRLGGKVLTVRR</sequence>
<dbReference type="STRING" id="1196353.SAMN05444921_10922"/>
<dbReference type="AlphaFoldDB" id="A0A1G9TPC1"/>
<evidence type="ECO:0000313" key="1">
    <source>
        <dbReference type="EMBL" id="SDM49597.1"/>
    </source>
</evidence>
<dbReference type="EMBL" id="FNHI01000009">
    <property type="protein sequence ID" value="SDM49597.1"/>
    <property type="molecule type" value="Genomic_DNA"/>
</dbReference>